<evidence type="ECO:0000313" key="2">
    <source>
        <dbReference type="EMBL" id="QIS05403.1"/>
    </source>
</evidence>
<dbReference type="InterPro" id="IPR052158">
    <property type="entry name" value="INH-QAR"/>
</dbReference>
<dbReference type="InterPro" id="IPR002818">
    <property type="entry name" value="DJ-1/PfpI"/>
</dbReference>
<evidence type="ECO:0000259" key="1">
    <source>
        <dbReference type="Pfam" id="PF01965"/>
    </source>
</evidence>
<sequence length="196" mass="21136">MTSAIGLLLFPGVEELDAVGPWEVLSVWTQYFPDDGYTVFTFAENGGPVECAKGMRIEAQYSYDTAPRRDVLIIPGGMGTRPMLKDEATLGWVRAQRASTPLIASVCTGALVLAAAGLLADRPATTHWASLEHLRELDPTITVSGDERFVDDGDIVTSSGVSAGIDMALHLVRRLAGSERARQVRHTIQYDPAPPV</sequence>
<gene>
    <name evidence="2" type="ORF">F5X71_26565</name>
</gene>
<feature type="domain" description="DJ-1/PfpI" evidence="1">
    <location>
        <begin position="6"/>
        <end position="173"/>
    </location>
</feature>
<dbReference type="Gene3D" id="3.40.50.880">
    <property type="match status" value="1"/>
</dbReference>
<dbReference type="InterPro" id="IPR029062">
    <property type="entry name" value="Class_I_gatase-like"/>
</dbReference>
<dbReference type="GO" id="GO:0006355">
    <property type="term" value="P:regulation of DNA-templated transcription"/>
    <property type="evidence" value="ECO:0007669"/>
    <property type="project" value="TreeGrafter"/>
</dbReference>
<dbReference type="Proteomes" id="UP000501705">
    <property type="component" value="Chromosome"/>
</dbReference>
<proteinExistence type="predicted"/>
<dbReference type="Pfam" id="PF01965">
    <property type="entry name" value="DJ-1_PfpI"/>
    <property type="match status" value="1"/>
</dbReference>
<reference evidence="2 3" key="1">
    <citation type="journal article" date="2019" name="ACS Chem. Biol.">
        <title>Identification and Mobilization of a Cryptic Antibiotic Biosynthesis Gene Locus from a Human-Pathogenic Nocardia Isolate.</title>
        <authorList>
            <person name="Herisse M."/>
            <person name="Ishida K."/>
            <person name="Porter J.L."/>
            <person name="Howden B."/>
            <person name="Hertweck C."/>
            <person name="Stinear T.P."/>
            <person name="Pidot S.J."/>
        </authorList>
    </citation>
    <scope>NUCLEOTIDE SEQUENCE [LARGE SCALE GENOMIC DNA]</scope>
    <source>
        <strain evidence="2 3">AUSMDU00024985</strain>
    </source>
</reference>
<dbReference type="AlphaFoldDB" id="A0A6G9XX49"/>
<dbReference type="PANTHER" id="PTHR43130:SF3">
    <property type="entry name" value="HTH-TYPE TRANSCRIPTIONAL REGULATOR RV1931C"/>
    <property type="match status" value="1"/>
</dbReference>
<accession>A0A6G9XX49</accession>
<dbReference type="PANTHER" id="PTHR43130">
    <property type="entry name" value="ARAC-FAMILY TRANSCRIPTIONAL REGULATOR"/>
    <property type="match status" value="1"/>
</dbReference>
<evidence type="ECO:0000313" key="3">
    <source>
        <dbReference type="Proteomes" id="UP000501705"/>
    </source>
</evidence>
<name>A0A6G9XX49_NOCBR</name>
<dbReference type="SUPFAM" id="SSF52317">
    <property type="entry name" value="Class I glutamine amidotransferase-like"/>
    <property type="match status" value="1"/>
</dbReference>
<dbReference type="RefSeq" id="WP_167464475.1">
    <property type="nucleotide sequence ID" value="NZ_CP046171.1"/>
</dbReference>
<dbReference type="EMBL" id="CP046171">
    <property type="protein sequence ID" value="QIS05403.1"/>
    <property type="molecule type" value="Genomic_DNA"/>
</dbReference>
<dbReference type="CDD" id="cd03139">
    <property type="entry name" value="GATase1_PfpI_2"/>
    <property type="match status" value="1"/>
</dbReference>
<protein>
    <submittedName>
        <fullName evidence="2">DJ-1/PfpI family protein</fullName>
    </submittedName>
</protein>
<organism evidence="2 3">
    <name type="scientific">Nocardia brasiliensis</name>
    <dbReference type="NCBI Taxonomy" id="37326"/>
    <lineage>
        <taxon>Bacteria</taxon>
        <taxon>Bacillati</taxon>
        <taxon>Actinomycetota</taxon>
        <taxon>Actinomycetes</taxon>
        <taxon>Mycobacteriales</taxon>
        <taxon>Nocardiaceae</taxon>
        <taxon>Nocardia</taxon>
    </lineage>
</organism>